<feature type="transmembrane region" description="Helical" evidence="1">
    <location>
        <begin position="98"/>
        <end position="124"/>
    </location>
</feature>
<comment type="caution">
    <text evidence="2">The sequence shown here is derived from an EMBL/GenBank/DDBJ whole genome shotgun (WGS) entry which is preliminary data.</text>
</comment>
<feature type="transmembrane region" description="Helical" evidence="1">
    <location>
        <begin position="57"/>
        <end position="78"/>
    </location>
</feature>
<evidence type="ECO:0000313" key="2">
    <source>
        <dbReference type="EMBL" id="ROR91958.1"/>
    </source>
</evidence>
<feature type="transmembrane region" description="Helical" evidence="1">
    <location>
        <begin position="25"/>
        <end position="45"/>
    </location>
</feature>
<dbReference type="PANTHER" id="PTHR30354">
    <property type="entry name" value="GNT FAMILY GLUCONATE TRANSPORTER"/>
    <property type="match status" value="1"/>
</dbReference>
<sequence length="455" mass="46419">MEIVHSGIAILAAILLIIRFKVDPVISLLLACVYLGLATGLGATGTVEEITSGFGDIMAEVGLLIGFGVLIGALLHAMGTFSDLVAILARRVGGKLPYAMAGTLAVIFPSIYVDVQVVLAAPMAKESAPAVDKRHGLPWLAGAMGIGIFSGYVFVVPGLAAVAIAGLLDVPLGTYLLYGLPIGLATALITTFLFRLLLARGLWNDETDYDQDVVLEDGRPRDESEEVPVVQGASRLPLGVRLLPILVPLVLIATGAILGLAEVSNPVVTFLGDANIALFVGLLIAFFLVRPSAGADGVGKVLTAGFHTTGEILLVTGVGGSLGAVIAASGMDKTLEGLFSADESAPVVVSILLAWLIAAVLHFAIGSVSVGAITAAGIISPIVGSLGVDPVVIALSIASGAMFALHVNSNFFWMFTTLLDLSTKGSLKTLTLATSLGAVVSLPLVLVASAVAAAT</sequence>
<name>A0A3N2CX07_9ACTN</name>
<keyword evidence="1" id="KW-0472">Membrane</keyword>
<dbReference type="PANTHER" id="PTHR30354:SF7">
    <property type="entry name" value="BLL7963 PROTEIN"/>
    <property type="match status" value="1"/>
</dbReference>
<protein>
    <submittedName>
        <fullName evidence="2">H+/gluconate symporter-like permease</fullName>
    </submittedName>
</protein>
<organism evidence="2 3">
    <name type="scientific">Nocardioides aurantiacus</name>
    <dbReference type="NCBI Taxonomy" id="86796"/>
    <lineage>
        <taxon>Bacteria</taxon>
        <taxon>Bacillati</taxon>
        <taxon>Actinomycetota</taxon>
        <taxon>Actinomycetes</taxon>
        <taxon>Propionibacteriales</taxon>
        <taxon>Nocardioidaceae</taxon>
        <taxon>Nocardioides</taxon>
    </lineage>
</organism>
<evidence type="ECO:0000313" key="3">
    <source>
        <dbReference type="Proteomes" id="UP000281738"/>
    </source>
</evidence>
<keyword evidence="3" id="KW-1185">Reference proteome</keyword>
<feature type="transmembrane region" description="Helical" evidence="1">
    <location>
        <begin position="267"/>
        <end position="289"/>
    </location>
</feature>
<dbReference type="EMBL" id="RKHO01000001">
    <property type="protein sequence ID" value="ROR91958.1"/>
    <property type="molecule type" value="Genomic_DNA"/>
</dbReference>
<dbReference type="OrthoDB" id="3636773at2"/>
<evidence type="ECO:0000256" key="1">
    <source>
        <dbReference type="SAM" id="Phobius"/>
    </source>
</evidence>
<dbReference type="InterPro" id="IPR003474">
    <property type="entry name" value="Glcn_transporter"/>
</dbReference>
<dbReference type="GO" id="GO:0015128">
    <property type="term" value="F:gluconate transmembrane transporter activity"/>
    <property type="evidence" value="ECO:0007669"/>
    <property type="project" value="InterPro"/>
</dbReference>
<accession>A0A3N2CX07</accession>
<proteinExistence type="predicted"/>
<dbReference type="RefSeq" id="WP_123391577.1">
    <property type="nucleotide sequence ID" value="NZ_RKHO01000001.1"/>
</dbReference>
<gene>
    <name evidence="2" type="ORF">EDD33_2839</name>
</gene>
<keyword evidence="1" id="KW-0812">Transmembrane</keyword>
<dbReference type="AlphaFoldDB" id="A0A3N2CX07"/>
<keyword evidence="1" id="KW-1133">Transmembrane helix</keyword>
<feature type="transmembrane region" description="Helical" evidence="1">
    <location>
        <begin position="175"/>
        <end position="198"/>
    </location>
</feature>
<feature type="transmembrane region" description="Helical" evidence="1">
    <location>
        <begin position="391"/>
        <end position="413"/>
    </location>
</feature>
<feature type="transmembrane region" description="Helical" evidence="1">
    <location>
        <begin position="310"/>
        <end position="331"/>
    </location>
</feature>
<feature type="transmembrane region" description="Helical" evidence="1">
    <location>
        <begin position="351"/>
        <end position="379"/>
    </location>
</feature>
<feature type="transmembrane region" description="Helical" evidence="1">
    <location>
        <begin position="242"/>
        <end position="261"/>
    </location>
</feature>
<feature type="transmembrane region" description="Helical" evidence="1">
    <location>
        <begin position="433"/>
        <end position="454"/>
    </location>
</feature>
<dbReference type="GO" id="GO:0005886">
    <property type="term" value="C:plasma membrane"/>
    <property type="evidence" value="ECO:0007669"/>
    <property type="project" value="TreeGrafter"/>
</dbReference>
<reference evidence="2 3" key="1">
    <citation type="submission" date="2018-11" db="EMBL/GenBank/DDBJ databases">
        <title>Sequencing the genomes of 1000 actinobacteria strains.</title>
        <authorList>
            <person name="Klenk H.-P."/>
        </authorList>
    </citation>
    <scope>NUCLEOTIDE SEQUENCE [LARGE SCALE GENOMIC DNA]</scope>
    <source>
        <strain evidence="2 3">DSM 12652</strain>
    </source>
</reference>
<dbReference type="Pfam" id="PF02447">
    <property type="entry name" value="GntP_permease"/>
    <property type="match status" value="1"/>
</dbReference>
<dbReference type="Proteomes" id="UP000281738">
    <property type="component" value="Unassembled WGS sequence"/>
</dbReference>